<evidence type="ECO:0000313" key="13">
    <source>
        <dbReference type="EMBL" id="KAL2636366.1"/>
    </source>
</evidence>
<keyword evidence="2" id="KW-0813">Transport</keyword>
<keyword evidence="10" id="KW-0407">Ion channel</keyword>
<evidence type="ECO:0000256" key="4">
    <source>
        <dbReference type="ARBA" id="ARBA00022692"/>
    </source>
</evidence>
<accession>A0ABD1Z0K0</accession>
<keyword evidence="8" id="KW-0406">Ion transport</keyword>
<dbReference type="InterPro" id="IPR003929">
    <property type="entry name" value="K_chnl_BK_asu"/>
</dbReference>
<evidence type="ECO:0000256" key="6">
    <source>
        <dbReference type="ARBA" id="ARBA00022958"/>
    </source>
</evidence>
<comment type="caution">
    <text evidence="13">The sequence shown here is derived from an EMBL/GenBank/DDBJ whole genome shotgun (WGS) entry which is preliminary data.</text>
</comment>
<evidence type="ECO:0000259" key="11">
    <source>
        <dbReference type="Pfam" id="PF03493"/>
    </source>
</evidence>
<evidence type="ECO:0000256" key="9">
    <source>
        <dbReference type="ARBA" id="ARBA00023136"/>
    </source>
</evidence>
<dbReference type="Proteomes" id="UP001605036">
    <property type="component" value="Unassembled WGS sequence"/>
</dbReference>
<comment type="subcellular location">
    <subcellularLocation>
        <location evidence="1">Membrane</location>
        <topology evidence="1">Multi-pass membrane protein</topology>
    </subcellularLocation>
</comment>
<dbReference type="Pfam" id="PF03493">
    <property type="entry name" value="BK_channel_a"/>
    <property type="match status" value="1"/>
</dbReference>
<evidence type="ECO:0000256" key="1">
    <source>
        <dbReference type="ARBA" id="ARBA00004141"/>
    </source>
</evidence>
<evidence type="ECO:0000256" key="2">
    <source>
        <dbReference type="ARBA" id="ARBA00022448"/>
    </source>
</evidence>
<name>A0ABD1Z0K0_9MARC</name>
<dbReference type="EMBL" id="JBHFFA010000003">
    <property type="protein sequence ID" value="KAL2636366.1"/>
    <property type="molecule type" value="Genomic_DNA"/>
</dbReference>
<evidence type="ECO:0000256" key="7">
    <source>
        <dbReference type="ARBA" id="ARBA00022989"/>
    </source>
</evidence>
<evidence type="ECO:0000256" key="3">
    <source>
        <dbReference type="ARBA" id="ARBA00022538"/>
    </source>
</evidence>
<evidence type="ECO:0000256" key="10">
    <source>
        <dbReference type="ARBA" id="ARBA00023303"/>
    </source>
</evidence>
<keyword evidence="4" id="KW-0812">Transmembrane</keyword>
<dbReference type="InterPro" id="IPR003148">
    <property type="entry name" value="RCK_N"/>
</dbReference>
<keyword evidence="6" id="KW-0630">Potassium</keyword>
<evidence type="ECO:0000256" key="5">
    <source>
        <dbReference type="ARBA" id="ARBA00022826"/>
    </source>
</evidence>
<keyword evidence="5" id="KW-0631">Potassium channel</keyword>
<dbReference type="Gene3D" id="3.40.50.720">
    <property type="entry name" value="NAD(P)-binding Rossmann-like Domain"/>
    <property type="match status" value="2"/>
</dbReference>
<feature type="domain" description="RCK N-terminal" evidence="12">
    <location>
        <begin position="389"/>
        <end position="478"/>
    </location>
</feature>
<dbReference type="InterPro" id="IPR047871">
    <property type="entry name" value="K_chnl_Slo-like"/>
</dbReference>
<reference evidence="13 14" key="1">
    <citation type="submission" date="2024-09" db="EMBL/GenBank/DDBJ databases">
        <title>Chromosome-scale assembly of Riccia fluitans.</title>
        <authorList>
            <person name="Paukszto L."/>
            <person name="Sawicki J."/>
            <person name="Karawczyk K."/>
            <person name="Piernik-Szablinska J."/>
            <person name="Szczecinska M."/>
            <person name="Mazdziarz M."/>
        </authorList>
    </citation>
    <scope>NUCLEOTIDE SEQUENCE [LARGE SCALE GENOMIC DNA]</scope>
    <source>
        <strain evidence="13">Rf_01</strain>
        <tissue evidence="13">Aerial parts of the thallus</tissue>
    </source>
</reference>
<keyword evidence="14" id="KW-1185">Reference proteome</keyword>
<dbReference type="AlphaFoldDB" id="A0ABD1Z0K0"/>
<keyword evidence="9" id="KW-0472">Membrane</keyword>
<feature type="domain" description="Calcium-activated potassium channel BK alpha subunit" evidence="11">
    <location>
        <begin position="132"/>
        <end position="186"/>
    </location>
</feature>
<keyword evidence="7" id="KW-1133">Transmembrane helix</keyword>
<evidence type="ECO:0000313" key="14">
    <source>
        <dbReference type="Proteomes" id="UP001605036"/>
    </source>
</evidence>
<evidence type="ECO:0008006" key="15">
    <source>
        <dbReference type="Google" id="ProtNLM"/>
    </source>
</evidence>
<evidence type="ECO:0000256" key="8">
    <source>
        <dbReference type="ARBA" id="ARBA00023065"/>
    </source>
</evidence>
<gene>
    <name evidence="13" type="ORF">R1flu_007845</name>
</gene>
<keyword evidence="3" id="KW-0633">Potassium transport</keyword>
<proteinExistence type="predicted"/>
<dbReference type="GO" id="GO:0016020">
    <property type="term" value="C:membrane"/>
    <property type="evidence" value="ECO:0007669"/>
    <property type="project" value="UniProtKB-SubCell"/>
</dbReference>
<evidence type="ECO:0000259" key="12">
    <source>
        <dbReference type="Pfam" id="PF22614"/>
    </source>
</evidence>
<dbReference type="Pfam" id="PF22614">
    <property type="entry name" value="Slo-like_RCK"/>
    <property type="match status" value="2"/>
</dbReference>
<dbReference type="GO" id="GO:0005267">
    <property type="term" value="F:potassium channel activity"/>
    <property type="evidence" value="ECO:0007669"/>
    <property type="project" value="UniProtKB-KW"/>
</dbReference>
<dbReference type="PANTHER" id="PTHR10027">
    <property type="entry name" value="CALCIUM-ACTIVATED POTASSIUM CHANNEL ALPHA CHAIN"/>
    <property type="match status" value="1"/>
</dbReference>
<sequence length="685" mass="77232">MQRHNVLSSQKFYHFRFELKTLLARYEGLVEFIQGTPLKDSDLDRVSANVASAFFLIADQHAQDPEAEDATQILRTLAVHRHCGPPLRIIVELLKPERRTNAIWDDATSGIEIICFESIRFKLLSRRQGLPLSKPEKGNWLRQYYHGLKQGVFPVLLPPCFYEEELLFEEAAEIIYEKMGVILFGLDIVSKVPLGREVVLFPKGRVIRQRDVGMVIAKNLKIAENVSKFAKSKTTFSNPMRRSACTSCLNQSHLSDQDVLDLVKSKRFNLAQDANVGNTVSTTSAYDLIRERKSSDLTRGFLDSVNNLQSRFTSFLSPTASNAATAPGEIFAQRESMNTTSLEQAIDVAMSWPPCDKQHIPVPPILERRADKILAHLQKLTLSLVKLSEPHILLCIQGPWPSNLFYFISHSRTLLPSSTPIVILHPFQPTAAEWGCVGMFEGVYFIRGSPIYELDLVRAGVLQAVKVVILTSCAQAEGNQMSAAIAEFQDEAGAVPTSSAYTQDVHNIVIAATVERLLRPAEQRIIVELQQETTFQYLRPKLYIDRRQFCADMYRRNRVGVFQFAPPYIEGKAFCPQTLAFLTYTTFFNRNCLSVVDQLISGGKVLSPDEDDTEDEGLRVLDQIVLPTEFEGQTYGTLFVEILRKDGLLALGLYRKSHGSPVPYVFTNPRPHEQLDSNDLVYVLR</sequence>
<dbReference type="PANTHER" id="PTHR10027:SF10">
    <property type="entry name" value="SLOWPOKE 2, ISOFORM D"/>
    <property type="match status" value="1"/>
</dbReference>
<protein>
    <recommendedName>
        <fullName evidence="15">CHAT domain-containing protein</fullName>
    </recommendedName>
</protein>
<feature type="domain" description="RCK N-terminal" evidence="12">
    <location>
        <begin position="18"/>
        <end position="85"/>
    </location>
</feature>
<organism evidence="13 14">
    <name type="scientific">Riccia fluitans</name>
    <dbReference type="NCBI Taxonomy" id="41844"/>
    <lineage>
        <taxon>Eukaryota</taxon>
        <taxon>Viridiplantae</taxon>
        <taxon>Streptophyta</taxon>
        <taxon>Embryophyta</taxon>
        <taxon>Marchantiophyta</taxon>
        <taxon>Marchantiopsida</taxon>
        <taxon>Marchantiidae</taxon>
        <taxon>Marchantiales</taxon>
        <taxon>Ricciaceae</taxon>
        <taxon>Riccia</taxon>
    </lineage>
</organism>